<comment type="function">
    <text evidence="6">May be involved in the transport of PQQ or its precursor to the periplasm.</text>
</comment>
<accession>A0A516TMI2</accession>
<dbReference type="UniPathway" id="UPA00539"/>
<dbReference type="Pfam" id="PF12706">
    <property type="entry name" value="Lactamase_B_2"/>
    <property type="match status" value="1"/>
</dbReference>
<dbReference type="InterPro" id="IPR036866">
    <property type="entry name" value="RibonucZ/Hydroxyglut_hydro"/>
</dbReference>
<dbReference type="InterPro" id="IPR001279">
    <property type="entry name" value="Metallo-B-lactamas"/>
</dbReference>
<dbReference type="EMBL" id="CP037899">
    <property type="protein sequence ID" value="QDQ42453.1"/>
    <property type="molecule type" value="Genomic_DNA"/>
</dbReference>
<dbReference type="SUPFAM" id="SSF56281">
    <property type="entry name" value="Metallo-hydrolase/oxidoreductase"/>
    <property type="match status" value="1"/>
</dbReference>
<dbReference type="KEGG" id="mkc:kam1_1226"/>
<evidence type="ECO:0000313" key="9">
    <source>
        <dbReference type="Proteomes" id="UP000315925"/>
    </source>
</evidence>
<sequence length="248" mass="27329">MEVIVLGSGAGGGIPQWNCLCPNCVRARIEIKEKKEVFSFRRTQSSIAVRMEGEKWILLNASIDLPTQLALHPELAPPGLEIRSSPFAAIILTDGQIDHASGLLSLREGKEIEVVCSESTWDLISEHYPIVRILSSYVRLKRSSFPIKIGSLLFDAFELPGGPPPYAKREPQPGDVIAVSIEDESGLKVVYCPALPAISTSLEEFIQEAECLFVDGTFWSENELLLWNIKDKKASEMGHIPVGGKTDR</sequence>
<dbReference type="HAMAP" id="MF_00653">
    <property type="entry name" value="PQQ_syn_PqqB"/>
    <property type="match status" value="1"/>
</dbReference>
<evidence type="ECO:0000256" key="1">
    <source>
        <dbReference type="ARBA" id="ARBA00004886"/>
    </source>
</evidence>
<dbReference type="NCBIfam" id="TIGR02108">
    <property type="entry name" value="PQQ_syn_pqqB"/>
    <property type="match status" value="1"/>
</dbReference>
<comment type="pathway">
    <text evidence="1 6">Cofactor biosynthesis; pyrroloquinoline quinone biosynthesis.</text>
</comment>
<dbReference type="AlphaFoldDB" id="A0A516TMI2"/>
<protein>
    <recommendedName>
        <fullName evidence="3 6">Coenzyme PQQ synthesis protein B</fullName>
    </recommendedName>
    <alternativeName>
        <fullName evidence="6">Pyrroloquinoline quinone biosynthesis protein B</fullName>
    </alternativeName>
</protein>
<keyword evidence="5 6" id="KW-0884">PQQ biosynthesis</keyword>
<proteinExistence type="inferred from homology"/>
<evidence type="ECO:0000256" key="6">
    <source>
        <dbReference type="HAMAP-Rule" id="MF_00653"/>
    </source>
</evidence>
<dbReference type="PANTHER" id="PTHR42663:SF7">
    <property type="entry name" value="COENZYME PQQ SYNTHESIS PROTEIN B"/>
    <property type="match status" value="1"/>
</dbReference>
<dbReference type="Proteomes" id="UP000315925">
    <property type="component" value="Chromosome"/>
</dbReference>
<dbReference type="GO" id="GO:0018189">
    <property type="term" value="P:pyrroloquinoline quinone biosynthetic process"/>
    <property type="evidence" value="ECO:0007669"/>
    <property type="project" value="UniProtKB-UniRule"/>
</dbReference>
<evidence type="ECO:0000256" key="4">
    <source>
        <dbReference type="ARBA" id="ARBA00022448"/>
    </source>
</evidence>
<name>A0A516TMI2_9BACT</name>
<dbReference type="RefSeq" id="WP_052250550.1">
    <property type="nucleotide sequence ID" value="NZ_CP037899.1"/>
</dbReference>
<dbReference type="PANTHER" id="PTHR42663">
    <property type="entry name" value="HYDROLASE C777.06C-RELATED-RELATED"/>
    <property type="match status" value="1"/>
</dbReference>
<evidence type="ECO:0000259" key="7">
    <source>
        <dbReference type="Pfam" id="PF12706"/>
    </source>
</evidence>
<gene>
    <name evidence="6" type="primary">pqqB</name>
    <name evidence="8" type="ORF">kam1_1226</name>
</gene>
<dbReference type="InterPro" id="IPR011842">
    <property type="entry name" value="PQQ_synth_PqqB"/>
</dbReference>
<reference evidence="9" key="1">
    <citation type="submission" date="2019-03" db="EMBL/GenBank/DDBJ databases">
        <title>Complete genome of Methylacidiphilum kamchatkense Kam1.</title>
        <authorList>
            <person name="Kruse T."/>
            <person name="Murarilal Ratnadevi C."/>
            <person name="Erikstad H.-A."/>
            <person name="Birkeland N.-K."/>
        </authorList>
    </citation>
    <scope>NUCLEOTIDE SEQUENCE [LARGE SCALE GENOMIC DNA]</scope>
    <source>
        <strain evidence="9">kam1</strain>
    </source>
</reference>
<organism evidence="8 9">
    <name type="scientific">Methylacidiphilum kamchatkense Kam1</name>
    <dbReference type="NCBI Taxonomy" id="1202785"/>
    <lineage>
        <taxon>Bacteria</taxon>
        <taxon>Pseudomonadati</taxon>
        <taxon>Verrucomicrobiota</taxon>
        <taxon>Methylacidiphilae</taxon>
        <taxon>Methylacidiphilales</taxon>
        <taxon>Methylacidiphilaceae</taxon>
        <taxon>Methylacidiphilum (ex Ratnadevi et al. 2023)</taxon>
    </lineage>
</organism>
<evidence type="ECO:0000256" key="3">
    <source>
        <dbReference type="ARBA" id="ARBA00015084"/>
    </source>
</evidence>
<evidence type="ECO:0000313" key="8">
    <source>
        <dbReference type="EMBL" id="QDQ42453.1"/>
    </source>
</evidence>
<keyword evidence="4 6" id="KW-0813">Transport</keyword>
<comment type="similarity">
    <text evidence="2 6">Belongs to the PqqB family.</text>
</comment>
<evidence type="ECO:0000256" key="5">
    <source>
        <dbReference type="ARBA" id="ARBA00022905"/>
    </source>
</evidence>
<feature type="domain" description="Metallo-beta-lactamase" evidence="7">
    <location>
        <begin position="56"/>
        <end position="243"/>
    </location>
</feature>
<evidence type="ECO:0000256" key="2">
    <source>
        <dbReference type="ARBA" id="ARBA00008481"/>
    </source>
</evidence>
<dbReference type="Gene3D" id="3.60.15.10">
    <property type="entry name" value="Ribonuclease Z/Hydroxyacylglutathione hydrolase-like"/>
    <property type="match status" value="1"/>
</dbReference>